<evidence type="ECO:0000256" key="2">
    <source>
        <dbReference type="ARBA" id="ARBA00022692"/>
    </source>
</evidence>
<dbReference type="AlphaFoldDB" id="A0A8J5MVJ2"/>
<evidence type="ECO:0000313" key="9">
    <source>
        <dbReference type="Proteomes" id="UP000747542"/>
    </source>
</evidence>
<feature type="region of interest" description="Disordered" evidence="5">
    <location>
        <begin position="519"/>
        <end position="542"/>
    </location>
</feature>
<evidence type="ECO:0000256" key="3">
    <source>
        <dbReference type="ARBA" id="ARBA00022989"/>
    </source>
</evidence>
<feature type="transmembrane region" description="Helical" evidence="6">
    <location>
        <begin position="72"/>
        <end position="94"/>
    </location>
</feature>
<dbReference type="CDD" id="cd07042">
    <property type="entry name" value="STAS_SulP_like_sulfate_transporter"/>
    <property type="match status" value="1"/>
</dbReference>
<protein>
    <submittedName>
        <fullName evidence="8">Solute carrier family 26 member 6-like 2</fullName>
    </submittedName>
</protein>
<feature type="non-terminal residue" evidence="8">
    <location>
        <position position="1"/>
    </location>
</feature>
<dbReference type="Pfam" id="PF01740">
    <property type="entry name" value="STAS"/>
    <property type="match status" value="1"/>
</dbReference>
<evidence type="ECO:0000313" key="8">
    <source>
        <dbReference type="EMBL" id="KAG7166010.1"/>
    </source>
</evidence>
<keyword evidence="3 6" id="KW-1133">Transmembrane helix</keyword>
<keyword evidence="4 6" id="KW-0472">Membrane</keyword>
<dbReference type="GO" id="GO:0016020">
    <property type="term" value="C:membrane"/>
    <property type="evidence" value="ECO:0007669"/>
    <property type="project" value="UniProtKB-SubCell"/>
</dbReference>
<evidence type="ECO:0000256" key="6">
    <source>
        <dbReference type="SAM" id="Phobius"/>
    </source>
</evidence>
<evidence type="ECO:0000256" key="5">
    <source>
        <dbReference type="SAM" id="MobiDB-lite"/>
    </source>
</evidence>
<keyword evidence="9" id="KW-1185">Reference proteome</keyword>
<dbReference type="InterPro" id="IPR002645">
    <property type="entry name" value="STAS_dom"/>
</dbReference>
<dbReference type="PROSITE" id="PS50801">
    <property type="entry name" value="STAS"/>
    <property type="match status" value="1"/>
</dbReference>
<gene>
    <name evidence="8" type="primary">Slc26a6-L2</name>
    <name evidence="8" type="ORF">Hamer_G011939</name>
</gene>
<feature type="transmembrane region" description="Helical" evidence="6">
    <location>
        <begin position="195"/>
        <end position="219"/>
    </location>
</feature>
<reference evidence="8" key="1">
    <citation type="journal article" date="2021" name="Sci. Adv.">
        <title>The American lobster genome reveals insights on longevity, neural, and immune adaptations.</title>
        <authorList>
            <person name="Polinski J.M."/>
            <person name="Zimin A.V."/>
            <person name="Clark K.F."/>
            <person name="Kohn A.B."/>
            <person name="Sadowski N."/>
            <person name="Timp W."/>
            <person name="Ptitsyn A."/>
            <person name="Khanna P."/>
            <person name="Romanova D.Y."/>
            <person name="Williams P."/>
            <person name="Greenwood S.J."/>
            <person name="Moroz L.L."/>
            <person name="Walt D.R."/>
            <person name="Bodnar A.G."/>
        </authorList>
    </citation>
    <scope>NUCLEOTIDE SEQUENCE</scope>
    <source>
        <strain evidence="8">GMGI-L3</strain>
    </source>
</reference>
<keyword evidence="2 6" id="KW-0812">Transmembrane</keyword>
<dbReference type="InterPro" id="IPR036513">
    <property type="entry name" value="STAS_dom_sf"/>
</dbReference>
<dbReference type="EMBL" id="JAHLQT010023139">
    <property type="protein sequence ID" value="KAG7166010.1"/>
    <property type="molecule type" value="Genomic_DNA"/>
</dbReference>
<dbReference type="Proteomes" id="UP000747542">
    <property type="component" value="Unassembled WGS sequence"/>
</dbReference>
<sequence length="542" mass="58394">VLLAVVQLGEVFSMFLSDMLISGFTTGVAVHVVTSQVKYLFGISVPRFNGPFRLIYTYKEVVTRLTSANPMVMGLSALFMLLVVVTGTAVSYLANLSNTYHVQVVGEIPTGLPSPSEPPLELLSRVAMDAFIIGVISYTTTFSMAKIFAKRQGYTVDAKQELYSQGASNLFGSFFSCGPMAAAMSRSLIQEAVGGVTLITSFISCLFILIVLLFIGPVFETLPNCVLSTIIVVSLKGLFLQFHDLAALWATSKLDALIWVVTFSVSVIVDIDYGLMAGVGMSLLVLLARNQCPPTARLGHAEEVAGVRIFQFGGALHFANIKYFRSKLVSVTGLDLAALITARLDHLQNHNESPEPTIYPRLPSVASISECQVSNSKTQETILDDEISPIQGSVSNGSLDKEKLKQVVDPGTLTTPLTPTSHPDTGIHPSAACLALPEVQWMVLEMSGVTFVDTMGARVLTQLHKDLRDAGIKLCLAGATDGVERTLSRCGTLDAITRDLMFHSTHDALTAITHSQLNLPSHSLQPHPPPSPLPLSHTVHND</sequence>
<dbReference type="SUPFAM" id="SSF52091">
    <property type="entry name" value="SpoIIaa-like"/>
    <property type="match status" value="1"/>
</dbReference>
<dbReference type="Pfam" id="PF00916">
    <property type="entry name" value="Sulfate_transp"/>
    <property type="match status" value="1"/>
</dbReference>
<feature type="transmembrane region" description="Helical" evidence="6">
    <location>
        <begin position="226"/>
        <end position="250"/>
    </location>
</feature>
<name>A0A8J5MVJ2_HOMAM</name>
<accession>A0A8J5MVJ2</accession>
<comment type="caution">
    <text evidence="8">The sequence shown here is derived from an EMBL/GenBank/DDBJ whole genome shotgun (WGS) entry which is preliminary data.</text>
</comment>
<dbReference type="Gene3D" id="3.30.750.24">
    <property type="entry name" value="STAS domain"/>
    <property type="match status" value="1"/>
</dbReference>
<organism evidence="8 9">
    <name type="scientific">Homarus americanus</name>
    <name type="common">American lobster</name>
    <dbReference type="NCBI Taxonomy" id="6706"/>
    <lineage>
        <taxon>Eukaryota</taxon>
        <taxon>Metazoa</taxon>
        <taxon>Ecdysozoa</taxon>
        <taxon>Arthropoda</taxon>
        <taxon>Crustacea</taxon>
        <taxon>Multicrustacea</taxon>
        <taxon>Malacostraca</taxon>
        <taxon>Eumalacostraca</taxon>
        <taxon>Eucarida</taxon>
        <taxon>Decapoda</taxon>
        <taxon>Pleocyemata</taxon>
        <taxon>Astacidea</taxon>
        <taxon>Nephropoidea</taxon>
        <taxon>Nephropidae</taxon>
        <taxon>Homarus</taxon>
    </lineage>
</organism>
<comment type="subcellular location">
    <subcellularLocation>
        <location evidence="1">Membrane</location>
        <topology evidence="1">Multi-pass membrane protein</topology>
    </subcellularLocation>
</comment>
<dbReference type="GO" id="GO:0055085">
    <property type="term" value="P:transmembrane transport"/>
    <property type="evidence" value="ECO:0007669"/>
    <property type="project" value="InterPro"/>
</dbReference>
<evidence type="ECO:0000259" key="7">
    <source>
        <dbReference type="PROSITE" id="PS50801"/>
    </source>
</evidence>
<evidence type="ECO:0000256" key="1">
    <source>
        <dbReference type="ARBA" id="ARBA00004141"/>
    </source>
</evidence>
<dbReference type="InterPro" id="IPR011547">
    <property type="entry name" value="SLC26A/SulP_dom"/>
</dbReference>
<feature type="transmembrane region" description="Helical" evidence="6">
    <location>
        <begin position="256"/>
        <end position="287"/>
    </location>
</feature>
<feature type="transmembrane region" description="Helical" evidence="6">
    <location>
        <begin position="12"/>
        <end position="33"/>
    </location>
</feature>
<evidence type="ECO:0000256" key="4">
    <source>
        <dbReference type="ARBA" id="ARBA00023136"/>
    </source>
</evidence>
<proteinExistence type="predicted"/>
<feature type="domain" description="STAS" evidence="7">
    <location>
        <begin position="297"/>
        <end position="512"/>
    </location>
</feature>
<dbReference type="InterPro" id="IPR001902">
    <property type="entry name" value="SLC26A/SulP_fam"/>
</dbReference>
<feature type="transmembrane region" description="Helical" evidence="6">
    <location>
        <begin position="130"/>
        <end position="149"/>
    </location>
</feature>
<dbReference type="PANTHER" id="PTHR11814">
    <property type="entry name" value="SULFATE TRANSPORTER"/>
    <property type="match status" value="1"/>
</dbReference>